<evidence type="ECO:0000313" key="2">
    <source>
        <dbReference type="Proteomes" id="UP000622797"/>
    </source>
</evidence>
<name>A0A8H4TMK1_9HYPO</name>
<reference evidence="1" key="1">
    <citation type="journal article" date="2020" name="BMC Genomics">
        <title>Correction to: Identification and distribution of gene clusters required for synthesis of sphingolipid metabolism inhibitors in diverse species of the filamentous fungus Fusarium.</title>
        <authorList>
            <person name="Kim H.S."/>
            <person name="Lohmar J.M."/>
            <person name="Busman M."/>
            <person name="Brown D.W."/>
            <person name="Naumann T.A."/>
            <person name="Divon H.H."/>
            <person name="Lysoe E."/>
            <person name="Uhlig S."/>
            <person name="Proctor R.H."/>
        </authorList>
    </citation>
    <scope>NUCLEOTIDE SEQUENCE</scope>
    <source>
        <strain evidence="1">NRRL 20472</strain>
    </source>
</reference>
<evidence type="ECO:0000313" key="1">
    <source>
        <dbReference type="EMBL" id="KAF4960671.1"/>
    </source>
</evidence>
<accession>A0A8H4TMK1</accession>
<keyword evidence="2" id="KW-1185">Reference proteome</keyword>
<sequence>MIEEIDYMALLVIDWELLKVFLEAHVLFQWPNLNTILQKQIDLIRKLIVSNLSFPSLSAILKEMLLSFSGLTSVLIGGRTSIGWSVVGRAFITACDRSKWQLQGRRVTKDMVEYEEFKWDLPSVVEWVAEGGEEANEVTDRTPTDVPAFAPSPALKSIPTLWQVLNKDKCKPGEPEN</sequence>
<proteinExistence type="predicted"/>
<comment type="caution">
    <text evidence="1">The sequence shown here is derived from an EMBL/GenBank/DDBJ whole genome shotgun (WGS) entry which is preliminary data.</text>
</comment>
<organism evidence="1 2">
    <name type="scientific">Fusarium sarcochroum</name>
    <dbReference type="NCBI Taxonomy" id="1208366"/>
    <lineage>
        <taxon>Eukaryota</taxon>
        <taxon>Fungi</taxon>
        <taxon>Dikarya</taxon>
        <taxon>Ascomycota</taxon>
        <taxon>Pezizomycotina</taxon>
        <taxon>Sordariomycetes</taxon>
        <taxon>Hypocreomycetidae</taxon>
        <taxon>Hypocreales</taxon>
        <taxon>Nectriaceae</taxon>
        <taxon>Fusarium</taxon>
        <taxon>Fusarium lateritium species complex</taxon>
    </lineage>
</organism>
<protein>
    <submittedName>
        <fullName evidence="1">Uncharacterized protein</fullName>
    </submittedName>
</protein>
<gene>
    <name evidence="1" type="ORF">FSARC_10413</name>
</gene>
<dbReference type="EMBL" id="JABEXW010000628">
    <property type="protein sequence ID" value="KAF4960671.1"/>
    <property type="molecule type" value="Genomic_DNA"/>
</dbReference>
<dbReference type="OrthoDB" id="4743586at2759"/>
<dbReference type="Proteomes" id="UP000622797">
    <property type="component" value="Unassembled WGS sequence"/>
</dbReference>
<dbReference type="AlphaFoldDB" id="A0A8H4TMK1"/>
<reference evidence="1" key="2">
    <citation type="submission" date="2020-05" db="EMBL/GenBank/DDBJ databases">
        <authorList>
            <person name="Kim H.-S."/>
            <person name="Proctor R.H."/>
            <person name="Brown D.W."/>
        </authorList>
    </citation>
    <scope>NUCLEOTIDE SEQUENCE</scope>
    <source>
        <strain evidence="1">NRRL 20472</strain>
    </source>
</reference>